<reference evidence="4" key="1">
    <citation type="submission" date="2020-06" db="EMBL/GenBank/DDBJ databases">
        <title>A chromosome-scale genome assembly of Talaromyces rugulosus W13939.</title>
        <authorList>
            <person name="Wang B."/>
            <person name="Guo L."/>
            <person name="Ye K."/>
            <person name="Wang L."/>
        </authorList>
    </citation>
    <scope>NUCLEOTIDE SEQUENCE [LARGE SCALE GENOMIC DNA]</scope>
    <source>
        <strain evidence="4">W13939</strain>
    </source>
</reference>
<gene>
    <name evidence="3" type="ORF">TRUGW13939_00043</name>
</gene>
<dbReference type="Proteomes" id="UP000509510">
    <property type="component" value="Chromosome I"/>
</dbReference>
<keyword evidence="1" id="KW-0732">Signal</keyword>
<dbReference type="InterPro" id="IPR022013">
    <property type="entry name" value="CBP"/>
</dbReference>
<dbReference type="EMBL" id="CP055898">
    <property type="protein sequence ID" value="QKX52972.1"/>
    <property type="molecule type" value="Genomic_DNA"/>
</dbReference>
<feature type="signal peptide" evidence="1">
    <location>
        <begin position="1"/>
        <end position="17"/>
    </location>
</feature>
<keyword evidence="4" id="KW-1185">Reference proteome</keyword>
<dbReference type="KEGG" id="trg:TRUGW13939_00043"/>
<proteinExistence type="predicted"/>
<dbReference type="Gene3D" id="1.10.1740.120">
    <property type="match status" value="1"/>
</dbReference>
<feature type="chain" id="PRO_5028807019" description="Fungal calcium binding protein domain-containing protein" evidence="1">
    <location>
        <begin position="18"/>
        <end position="87"/>
    </location>
</feature>
<evidence type="ECO:0000259" key="2">
    <source>
        <dbReference type="Pfam" id="PF12192"/>
    </source>
</evidence>
<accession>A0A7H8QHC8</accession>
<dbReference type="RefSeq" id="XP_035339151.1">
    <property type="nucleotide sequence ID" value="XM_035483258.1"/>
</dbReference>
<protein>
    <recommendedName>
        <fullName evidence="2">Fungal calcium binding protein domain-containing protein</fullName>
    </recommendedName>
</protein>
<dbReference type="Pfam" id="PF12192">
    <property type="entry name" value="CBP"/>
    <property type="match status" value="1"/>
</dbReference>
<sequence>MQFTLAAAALFFSAAFAAKATTEQYQSDITLLEADGCSTAKCIASLAGVTAACGAAAVEAGLDPLADLACFGSVGASYANDVCTGCF</sequence>
<organism evidence="3 4">
    <name type="scientific">Talaromyces rugulosus</name>
    <name type="common">Penicillium rugulosum</name>
    <dbReference type="NCBI Taxonomy" id="121627"/>
    <lineage>
        <taxon>Eukaryota</taxon>
        <taxon>Fungi</taxon>
        <taxon>Dikarya</taxon>
        <taxon>Ascomycota</taxon>
        <taxon>Pezizomycotina</taxon>
        <taxon>Eurotiomycetes</taxon>
        <taxon>Eurotiomycetidae</taxon>
        <taxon>Eurotiales</taxon>
        <taxon>Trichocomaceae</taxon>
        <taxon>Talaromyces</taxon>
        <taxon>Talaromyces sect. Islandici</taxon>
    </lineage>
</organism>
<feature type="domain" description="Fungal calcium binding protein" evidence="2">
    <location>
        <begin position="30"/>
        <end position="86"/>
    </location>
</feature>
<dbReference type="GeneID" id="55987560"/>
<evidence type="ECO:0000256" key="1">
    <source>
        <dbReference type="SAM" id="SignalP"/>
    </source>
</evidence>
<dbReference type="AlphaFoldDB" id="A0A7H8QHC8"/>
<evidence type="ECO:0000313" key="4">
    <source>
        <dbReference type="Proteomes" id="UP000509510"/>
    </source>
</evidence>
<name>A0A7H8QHC8_TALRU</name>
<evidence type="ECO:0000313" key="3">
    <source>
        <dbReference type="EMBL" id="QKX52972.1"/>
    </source>
</evidence>